<dbReference type="CDD" id="cd17536">
    <property type="entry name" value="REC_YesN-like"/>
    <property type="match status" value="1"/>
</dbReference>
<keyword evidence="4 10" id="KW-0597">Phosphoprotein</keyword>
<dbReference type="Gene3D" id="3.40.50.2300">
    <property type="match status" value="1"/>
</dbReference>
<dbReference type="Gene3D" id="1.10.10.60">
    <property type="entry name" value="Homeodomain-like"/>
    <property type="match status" value="2"/>
</dbReference>
<dbReference type="PANTHER" id="PTHR42713">
    <property type="entry name" value="HISTIDINE KINASE-RELATED"/>
    <property type="match status" value="1"/>
</dbReference>
<protein>
    <recommendedName>
        <fullName evidence="2">Stage 0 sporulation protein A homolog</fullName>
    </recommendedName>
</protein>
<evidence type="ECO:0000256" key="10">
    <source>
        <dbReference type="PROSITE-ProRule" id="PRU00169"/>
    </source>
</evidence>
<dbReference type="Pfam" id="PF12833">
    <property type="entry name" value="HTH_18"/>
    <property type="match status" value="1"/>
</dbReference>
<proteinExistence type="predicted"/>
<keyword evidence="7" id="KW-0238">DNA-binding</keyword>
<evidence type="ECO:0000259" key="12">
    <source>
        <dbReference type="PROSITE" id="PS01124"/>
    </source>
</evidence>
<keyword evidence="6" id="KW-0805">Transcription regulation</keyword>
<dbReference type="PRINTS" id="PR00032">
    <property type="entry name" value="HTHARAC"/>
</dbReference>
<evidence type="ECO:0000256" key="7">
    <source>
        <dbReference type="ARBA" id="ARBA00023125"/>
    </source>
</evidence>
<accession>A0A0J9BLK6</accession>
<dbReference type="EMBL" id="ADLK01000047">
    <property type="protein sequence ID" value="KMW13006.1"/>
    <property type="molecule type" value="Genomic_DNA"/>
</dbReference>
<dbReference type="SUPFAM" id="SSF52172">
    <property type="entry name" value="CheY-like"/>
    <property type="match status" value="1"/>
</dbReference>
<evidence type="ECO:0000256" key="1">
    <source>
        <dbReference type="ARBA" id="ARBA00004496"/>
    </source>
</evidence>
<evidence type="ECO:0000313" key="14">
    <source>
        <dbReference type="EMBL" id="KMW13006.1"/>
    </source>
</evidence>
<evidence type="ECO:0000256" key="11">
    <source>
        <dbReference type="SAM" id="MobiDB-lite"/>
    </source>
</evidence>
<dbReference type="InterPro" id="IPR018062">
    <property type="entry name" value="HTH_AraC-typ_CS"/>
</dbReference>
<dbReference type="Proteomes" id="UP000037392">
    <property type="component" value="Unassembled WGS sequence"/>
</dbReference>
<dbReference type="InterPro" id="IPR018060">
    <property type="entry name" value="HTH_AraC"/>
</dbReference>
<dbReference type="PATRIC" id="fig|742734.4.peg.5539"/>
<dbReference type="OrthoDB" id="1769137at2"/>
<feature type="domain" description="HTH araC/xylS-type" evidence="12">
    <location>
        <begin position="161"/>
        <end position="259"/>
    </location>
</feature>
<gene>
    <name evidence="14" type="ORF">HMPREF9470_05178</name>
</gene>
<feature type="region of interest" description="Disordered" evidence="11">
    <location>
        <begin position="268"/>
        <end position="294"/>
    </location>
</feature>
<name>A0A0J9BLK6_9FIRM</name>
<dbReference type="GeneID" id="93164964"/>
<keyword evidence="5" id="KW-0902">Two-component regulatory system</keyword>
<dbReference type="PANTHER" id="PTHR42713:SF3">
    <property type="entry name" value="TRANSCRIPTIONAL REGULATORY PROTEIN HPTR"/>
    <property type="match status" value="1"/>
</dbReference>
<evidence type="ECO:0000256" key="2">
    <source>
        <dbReference type="ARBA" id="ARBA00018672"/>
    </source>
</evidence>
<dbReference type="InterPro" id="IPR009057">
    <property type="entry name" value="Homeodomain-like_sf"/>
</dbReference>
<dbReference type="PROSITE" id="PS00041">
    <property type="entry name" value="HTH_ARAC_FAMILY_1"/>
    <property type="match status" value="1"/>
</dbReference>
<evidence type="ECO:0000313" key="15">
    <source>
        <dbReference type="Proteomes" id="UP000037392"/>
    </source>
</evidence>
<reference evidence="14 15" key="1">
    <citation type="submission" date="2011-04" db="EMBL/GenBank/DDBJ databases">
        <title>The Genome Sequence of Clostridium citroniae WAL-19142.</title>
        <authorList>
            <consortium name="The Broad Institute Genome Sequencing Platform"/>
            <person name="Earl A."/>
            <person name="Ward D."/>
            <person name="Feldgarden M."/>
            <person name="Gevers D."/>
            <person name="Warren Y.A."/>
            <person name="Tyrrell K.L."/>
            <person name="Citron D.M."/>
            <person name="Goldstein E.J."/>
            <person name="Daigneault M."/>
            <person name="Allen-Vercoe E."/>
            <person name="Young S.K."/>
            <person name="Zeng Q."/>
            <person name="Gargeya S."/>
            <person name="Fitzgerald M."/>
            <person name="Haas B."/>
            <person name="Abouelleil A."/>
            <person name="Alvarado L."/>
            <person name="Arachchi H.M."/>
            <person name="Berlin A."/>
            <person name="Brown A."/>
            <person name="Chapman S.B."/>
            <person name="Chen Z."/>
            <person name="Dunbar C."/>
            <person name="Freedman E."/>
            <person name="Gearin G."/>
            <person name="Gellesch M."/>
            <person name="Goldberg J."/>
            <person name="Griggs A."/>
            <person name="Gujja S."/>
            <person name="Heilman E.R."/>
            <person name="Heiman D."/>
            <person name="Howarth C."/>
            <person name="Larson L."/>
            <person name="Lui A."/>
            <person name="MacDonald P.J."/>
            <person name="Mehta T."/>
            <person name="Montmayeur A."/>
            <person name="Murphy C."/>
            <person name="Neiman D."/>
            <person name="Pearson M."/>
            <person name="Priest M."/>
            <person name="Roberts A."/>
            <person name="Saif S."/>
            <person name="Shea T."/>
            <person name="Shenoy N."/>
            <person name="Sisk P."/>
            <person name="Stolte C."/>
            <person name="Sykes S."/>
            <person name="White J."/>
            <person name="Yandava C."/>
            <person name="Wortman J."/>
            <person name="Nusbaum C."/>
            <person name="Birren B."/>
        </authorList>
    </citation>
    <scope>NUCLEOTIDE SEQUENCE [LARGE SCALE GENOMIC DNA]</scope>
    <source>
        <strain evidence="14 15">WAL-19142</strain>
    </source>
</reference>
<comment type="caution">
    <text evidence="14">The sequence shown here is derived from an EMBL/GenBank/DDBJ whole genome shotgun (WGS) entry which is preliminary data.</text>
</comment>
<dbReference type="SMART" id="SM00342">
    <property type="entry name" value="HTH_ARAC"/>
    <property type="match status" value="1"/>
</dbReference>
<dbReference type="GO" id="GO:0043565">
    <property type="term" value="F:sequence-specific DNA binding"/>
    <property type="evidence" value="ECO:0007669"/>
    <property type="project" value="InterPro"/>
</dbReference>
<dbReference type="PROSITE" id="PS01124">
    <property type="entry name" value="HTH_ARAC_FAMILY_2"/>
    <property type="match status" value="1"/>
</dbReference>
<dbReference type="GO" id="GO:0005737">
    <property type="term" value="C:cytoplasm"/>
    <property type="evidence" value="ECO:0007669"/>
    <property type="project" value="UniProtKB-SubCell"/>
</dbReference>
<feature type="compositionally biased region" description="Basic and acidic residues" evidence="11">
    <location>
        <begin position="269"/>
        <end position="294"/>
    </location>
</feature>
<dbReference type="AlphaFoldDB" id="A0A0J9BLK6"/>
<keyword evidence="8" id="KW-0804">Transcription</keyword>
<dbReference type="GO" id="GO:0000160">
    <property type="term" value="P:phosphorelay signal transduction system"/>
    <property type="evidence" value="ECO:0007669"/>
    <property type="project" value="UniProtKB-KW"/>
</dbReference>
<organism evidence="14 15">
    <name type="scientific">[Clostridium] citroniae WAL-19142</name>
    <dbReference type="NCBI Taxonomy" id="742734"/>
    <lineage>
        <taxon>Bacteria</taxon>
        <taxon>Bacillati</taxon>
        <taxon>Bacillota</taxon>
        <taxon>Clostridia</taxon>
        <taxon>Lachnospirales</taxon>
        <taxon>Lachnospiraceae</taxon>
        <taxon>Enterocloster</taxon>
    </lineage>
</organism>
<dbReference type="PROSITE" id="PS50110">
    <property type="entry name" value="RESPONSE_REGULATORY"/>
    <property type="match status" value="1"/>
</dbReference>
<evidence type="ECO:0000256" key="3">
    <source>
        <dbReference type="ARBA" id="ARBA00022490"/>
    </source>
</evidence>
<feature type="domain" description="Response regulatory" evidence="13">
    <location>
        <begin position="3"/>
        <end position="119"/>
    </location>
</feature>
<dbReference type="Pfam" id="PF00072">
    <property type="entry name" value="Response_reg"/>
    <property type="match status" value="1"/>
</dbReference>
<dbReference type="InterPro" id="IPR011006">
    <property type="entry name" value="CheY-like_superfamily"/>
</dbReference>
<sequence>MLKVVIVEDEELIRTGLEYMIDWIKMDCTLSGVAKDGAEGLTMICEKHPDVVITDIRMPVMDGIEMIRQARKKCHFRTVILTGYSDFEYAKSAIQLKVSDYLLKPVDEIQLEHVMADIHREIEYSQTYMEIMELTKNKTKQELEDWSIYRYKDSFENVYVVKAMNMICEQYDKKLTVESVAEELGISISYLSRKLKEFTDQTFLDILNRYRIQKSVQLLKDGTWKVYEIANRVGFSDYKYFCSVFKKYTGMSPTEFVKSTNQAIYHISNKKDREKAEEGKGKNETDKKQAGADD</sequence>
<feature type="modified residue" description="4-aspartylphosphate" evidence="10">
    <location>
        <position position="55"/>
    </location>
</feature>
<evidence type="ECO:0000256" key="8">
    <source>
        <dbReference type="ARBA" id="ARBA00023163"/>
    </source>
</evidence>
<dbReference type="InterPro" id="IPR020449">
    <property type="entry name" value="Tscrpt_reg_AraC-type_HTH"/>
</dbReference>
<evidence type="ECO:0000256" key="5">
    <source>
        <dbReference type="ARBA" id="ARBA00023012"/>
    </source>
</evidence>
<keyword evidence="3" id="KW-0963">Cytoplasm</keyword>
<dbReference type="InterPro" id="IPR001789">
    <property type="entry name" value="Sig_transdc_resp-reg_receiver"/>
</dbReference>
<evidence type="ECO:0000259" key="13">
    <source>
        <dbReference type="PROSITE" id="PS50110"/>
    </source>
</evidence>
<comment type="function">
    <text evidence="9">May play the central regulatory role in sporulation. It may be an element of the effector pathway responsible for the activation of sporulation genes in response to nutritional stress. Spo0A may act in concert with spo0H (a sigma factor) to control the expression of some genes that are critical to the sporulation process.</text>
</comment>
<comment type="subcellular location">
    <subcellularLocation>
        <location evidence="1">Cytoplasm</location>
    </subcellularLocation>
</comment>
<evidence type="ECO:0000256" key="4">
    <source>
        <dbReference type="ARBA" id="ARBA00022553"/>
    </source>
</evidence>
<evidence type="ECO:0000256" key="9">
    <source>
        <dbReference type="ARBA" id="ARBA00024867"/>
    </source>
</evidence>
<dbReference type="GO" id="GO:0003700">
    <property type="term" value="F:DNA-binding transcription factor activity"/>
    <property type="evidence" value="ECO:0007669"/>
    <property type="project" value="InterPro"/>
</dbReference>
<dbReference type="SMART" id="SM00448">
    <property type="entry name" value="REC"/>
    <property type="match status" value="1"/>
</dbReference>
<evidence type="ECO:0000256" key="6">
    <source>
        <dbReference type="ARBA" id="ARBA00023015"/>
    </source>
</evidence>
<dbReference type="InterPro" id="IPR051552">
    <property type="entry name" value="HptR"/>
</dbReference>
<dbReference type="RefSeq" id="WP_082174003.1">
    <property type="nucleotide sequence ID" value="NZ_KQ235885.1"/>
</dbReference>
<dbReference type="SUPFAM" id="SSF46689">
    <property type="entry name" value="Homeodomain-like"/>
    <property type="match status" value="2"/>
</dbReference>